<dbReference type="EMBL" id="CP001145">
    <property type="protein sequence ID" value="ACI17657.1"/>
    <property type="molecule type" value="Genomic_DNA"/>
</dbReference>
<dbReference type="PANTHER" id="PTHR42681:SF1">
    <property type="entry name" value="MALONYL-COA-ACYL CARRIER PROTEIN TRANSACYLASE, MITOCHONDRIAL"/>
    <property type="match status" value="1"/>
</dbReference>
<dbReference type="Gene3D" id="3.30.70.250">
    <property type="entry name" value="Malonyl-CoA ACP transacylase, ACP-binding"/>
    <property type="match status" value="1"/>
</dbReference>
<dbReference type="InterPro" id="IPR050858">
    <property type="entry name" value="Mal-CoA-ACP_Trans/PKS_FabD"/>
</dbReference>
<dbReference type="HOGENOM" id="CLU_030558_1_3_9"/>
<evidence type="ECO:0000256" key="4">
    <source>
        <dbReference type="ARBA" id="ARBA00048462"/>
    </source>
</evidence>
<feature type="domain" description="Malonyl-CoA:ACP transacylase (MAT)" evidence="5">
    <location>
        <begin position="8"/>
        <end position="254"/>
    </location>
</feature>
<gene>
    <name evidence="6" type="ordered locus">COPRO5265_0257</name>
</gene>
<evidence type="ECO:0000256" key="2">
    <source>
        <dbReference type="ARBA" id="ARBA00022679"/>
    </source>
</evidence>
<evidence type="ECO:0000256" key="1">
    <source>
        <dbReference type="ARBA" id="ARBA00013258"/>
    </source>
</evidence>
<dbReference type="GO" id="GO:0006633">
    <property type="term" value="P:fatty acid biosynthetic process"/>
    <property type="evidence" value="ECO:0007669"/>
    <property type="project" value="TreeGrafter"/>
</dbReference>
<proteinExistence type="predicted"/>
<dbReference type="GO" id="GO:0005829">
    <property type="term" value="C:cytosol"/>
    <property type="evidence" value="ECO:0007669"/>
    <property type="project" value="TreeGrafter"/>
</dbReference>
<dbReference type="RefSeq" id="WP_012544309.1">
    <property type="nucleotide sequence ID" value="NC_011295.1"/>
</dbReference>
<dbReference type="SMART" id="SM00827">
    <property type="entry name" value="PKS_AT"/>
    <property type="match status" value="1"/>
</dbReference>
<keyword evidence="3" id="KW-0012">Acyltransferase</keyword>
<evidence type="ECO:0000313" key="7">
    <source>
        <dbReference type="Proteomes" id="UP000001732"/>
    </source>
</evidence>
<evidence type="ECO:0000256" key="3">
    <source>
        <dbReference type="ARBA" id="ARBA00023315"/>
    </source>
</evidence>
<dbReference type="InterPro" id="IPR001227">
    <property type="entry name" value="Ac_transferase_dom_sf"/>
</dbReference>
<evidence type="ECO:0000313" key="6">
    <source>
        <dbReference type="EMBL" id="ACI17657.1"/>
    </source>
</evidence>
<dbReference type="SUPFAM" id="SSF52151">
    <property type="entry name" value="FabD/lysophospholipase-like"/>
    <property type="match status" value="1"/>
</dbReference>
<dbReference type="KEGG" id="cpo:COPRO5265_0257"/>
<name>B5Y778_COPPD</name>
<dbReference type="Proteomes" id="UP000001732">
    <property type="component" value="Chromosome"/>
</dbReference>
<reference evidence="6 7" key="2">
    <citation type="journal article" date="2014" name="Genome Announc.">
        <title>Complete Genome Sequence of Coprothermobacter proteolyticus DSM 5265.</title>
        <authorList>
            <person name="Alexiev A."/>
            <person name="Coil D.A."/>
            <person name="Badger J.H."/>
            <person name="Enticknap J."/>
            <person name="Ward N."/>
            <person name="Robb F.T."/>
            <person name="Eisen J.A."/>
        </authorList>
    </citation>
    <scope>NUCLEOTIDE SEQUENCE [LARGE SCALE GENOMIC DNA]</scope>
    <source>
        <strain evidence="7">ATCC 35245 / DSM 5265 / OCM 4 / BT</strain>
    </source>
</reference>
<comment type="catalytic activity">
    <reaction evidence="4">
        <text>holo-[ACP] + malonyl-CoA = malonyl-[ACP] + CoA</text>
        <dbReference type="Rhea" id="RHEA:41792"/>
        <dbReference type="Rhea" id="RHEA-COMP:9623"/>
        <dbReference type="Rhea" id="RHEA-COMP:9685"/>
        <dbReference type="ChEBI" id="CHEBI:57287"/>
        <dbReference type="ChEBI" id="CHEBI:57384"/>
        <dbReference type="ChEBI" id="CHEBI:64479"/>
        <dbReference type="ChEBI" id="CHEBI:78449"/>
        <dbReference type="EC" id="2.3.1.39"/>
    </reaction>
</comment>
<sequence length="280" mass="31716">MATKIAHAYPGQGAQFPEMGKYLSRKALQIATESFQKLITALEKQDKEILTETEFVQPAVYLVEASLMEKLPSPSLVLGHSSGEYAALVEARVWDVRTGFEIIRARGHFSASFAPKGFMVQIPSNSRQQVLGEFKSVYLAAINSEDRVVVAGVEADWKKLKEFLEENHVEYTLLHVSAPFHTPYMEKAAQRLRSFLEINPGKMPAISVYLNALKRVVQSYDDVIEGLTLGLTKPINWLETQEYLKRSEISTLVEVYPRPYLSKFTSFPTYNVSEFYHLTL</sequence>
<dbReference type="InterPro" id="IPR016036">
    <property type="entry name" value="Malonyl_transacylase_ACP-bd"/>
</dbReference>
<dbReference type="AlphaFoldDB" id="B5Y778"/>
<dbReference type="STRING" id="309798.COPRO5265_0257"/>
<dbReference type="OrthoDB" id="9808564at2"/>
<dbReference type="InterPro" id="IPR014043">
    <property type="entry name" value="Acyl_transferase_dom"/>
</dbReference>
<dbReference type="SUPFAM" id="SSF55048">
    <property type="entry name" value="Probable ACP-binding domain of malonyl-CoA ACP transacylase"/>
    <property type="match status" value="1"/>
</dbReference>
<protein>
    <recommendedName>
        <fullName evidence="1">[acyl-carrier-protein] S-malonyltransferase</fullName>
        <ecNumber evidence="1">2.3.1.39</ecNumber>
    </recommendedName>
</protein>
<evidence type="ECO:0000259" key="5">
    <source>
        <dbReference type="SMART" id="SM00827"/>
    </source>
</evidence>
<dbReference type="Gene3D" id="3.40.366.10">
    <property type="entry name" value="Malonyl-Coenzyme A Acyl Carrier Protein, domain 2"/>
    <property type="match status" value="1"/>
</dbReference>
<organism evidence="6 7">
    <name type="scientific">Coprothermobacter proteolyticus (strain ATCC 35245 / DSM 5265 / OCM 4 / BT)</name>
    <dbReference type="NCBI Taxonomy" id="309798"/>
    <lineage>
        <taxon>Bacteria</taxon>
        <taxon>Pseudomonadati</taxon>
        <taxon>Coprothermobacterota</taxon>
        <taxon>Coprothermobacteria</taxon>
        <taxon>Coprothermobacterales</taxon>
        <taxon>Coprothermobacteraceae</taxon>
        <taxon>Coprothermobacter</taxon>
    </lineage>
</organism>
<dbReference type="GO" id="GO:0004314">
    <property type="term" value="F:[acyl-carrier-protein] S-malonyltransferase activity"/>
    <property type="evidence" value="ECO:0007669"/>
    <property type="project" value="UniProtKB-EC"/>
</dbReference>
<reference evidence="7" key="1">
    <citation type="submission" date="2008-08" db="EMBL/GenBank/DDBJ databases">
        <title>The complete genome sequence of Coprothermobacter proteolyticus strain ATCC 5245 / DSM 5265 / BT.</title>
        <authorList>
            <person name="Dodson R.J."/>
            <person name="Durkin A.S."/>
            <person name="Wu M."/>
            <person name="Eisen J."/>
            <person name="Sutton G."/>
        </authorList>
    </citation>
    <scope>NUCLEOTIDE SEQUENCE [LARGE SCALE GENOMIC DNA]</scope>
    <source>
        <strain evidence="7">ATCC 35245 / DSM 5265 / OCM 4 / BT</strain>
    </source>
</reference>
<dbReference type="PANTHER" id="PTHR42681">
    <property type="entry name" value="MALONYL-COA-ACYL CARRIER PROTEIN TRANSACYLASE, MITOCHONDRIAL"/>
    <property type="match status" value="1"/>
</dbReference>
<keyword evidence="2" id="KW-0808">Transferase</keyword>
<keyword evidence="7" id="KW-1185">Reference proteome</keyword>
<accession>B5Y778</accession>
<dbReference type="eggNOG" id="COG0331">
    <property type="taxonomic scope" value="Bacteria"/>
</dbReference>
<dbReference type="Pfam" id="PF00698">
    <property type="entry name" value="Acyl_transf_1"/>
    <property type="match status" value="1"/>
</dbReference>
<dbReference type="EC" id="2.3.1.39" evidence="1"/>
<dbReference type="InterPro" id="IPR016035">
    <property type="entry name" value="Acyl_Trfase/lysoPLipase"/>
</dbReference>